<reference evidence="3" key="1">
    <citation type="journal article" date="2019" name="Int. J. Syst. Evol. Microbiol.">
        <title>The Global Catalogue of Microorganisms (GCM) 10K type strain sequencing project: providing services to taxonomists for standard genome sequencing and annotation.</title>
        <authorList>
            <consortium name="The Broad Institute Genomics Platform"/>
            <consortium name="The Broad Institute Genome Sequencing Center for Infectious Disease"/>
            <person name="Wu L."/>
            <person name="Ma J."/>
        </authorList>
    </citation>
    <scope>NUCLEOTIDE SEQUENCE [LARGE SCALE GENOMIC DNA]</scope>
    <source>
        <strain evidence="3">JCM 4855</strain>
    </source>
</reference>
<dbReference type="Pfam" id="PF01526">
    <property type="entry name" value="DDE_Tnp_Tn3"/>
    <property type="match status" value="1"/>
</dbReference>
<name>A0ABW2EBJ9_9ACTN</name>
<feature type="domain" description="Tn3 transposase DDE" evidence="1">
    <location>
        <begin position="9"/>
        <end position="52"/>
    </location>
</feature>
<comment type="caution">
    <text evidence="2">The sequence shown here is derived from an EMBL/GenBank/DDBJ whole genome shotgun (WGS) entry which is preliminary data.</text>
</comment>
<dbReference type="RefSeq" id="WP_373303441.1">
    <property type="nucleotide sequence ID" value="NZ_BMWA01000030.1"/>
</dbReference>
<organism evidence="2 3">
    <name type="scientific">Streptomyces viridiviolaceus</name>
    <dbReference type="NCBI Taxonomy" id="68282"/>
    <lineage>
        <taxon>Bacteria</taxon>
        <taxon>Bacillati</taxon>
        <taxon>Actinomycetota</taxon>
        <taxon>Actinomycetes</taxon>
        <taxon>Kitasatosporales</taxon>
        <taxon>Streptomycetaceae</taxon>
        <taxon>Streptomyces</taxon>
    </lineage>
</organism>
<accession>A0ABW2EBJ9</accession>
<protein>
    <submittedName>
        <fullName evidence="2">Tn3 family transposase</fullName>
    </submittedName>
</protein>
<evidence type="ECO:0000259" key="1">
    <source>
        <dbReference type="Pfam" id="PF01526"/>
    </source>
</evidence>
<gene>
    <name evidence="2" type="ORF">ACFQMH_31200</name>
</gene>
<evidence type="ECO:0000313" key="2">
    <source>
        <dbReference type="EMBL" id="MFC7016087.1"/>
    </source>
</evidence>
<dbReference type="Proteomes" id="UP001596409">
    <property type="component" value="Unassembled WGS sequence"/>
</dbReference>
<sequence>MSRRSARPGKSITARHLRKYFGLEGISTHTHVSDQHSTFGTKVTVATHREAHKRAGGVPGHPVAPLRRVWAAPLSRGTAAPTA</sequence>
<proteinExistence type="predicted"/>
<dbReference type="EMBL" id="JBHSYM010000073">
    <property type="protein sequence ID" value="MFC7016087.1"/>
    <property type="molecule type" value="Genomic_DNA"/>
</dbReference>
<evidence type="ECO:0000313" key="3">
    <source>
        <dbReference type="Proteomes" id="UP001596409"/>
    </source>
</evidence>
<keyword evidence="3" id="KW-1185">Reference proteome</keyword>
<dbReference type="InterPro" id="IPR002513">
    <property type="entry name" value="Tn3_Tnp_DDE_dom"/>
</dbReference>